<accession>A0ABM7L3W7</accession>
<dbReference type="Proteomes" id="UP001064896">
    <property type="component" value="Chromosome"/>
</dbReference>
<dbReference type="EMBL" id="AP023081">
    <property type="protein sequence ID" value="BCD84201.1"/>
    <property type="molecule type" value="Genomic_DNA"/>
</dbReference>
<reference evidence="1" key="1">
    <citation type="submission" date="2020-05" db="EMBL/GenBank/DDBJ databases">
        <title>Complete genome sequence of Pseudomonas sp. Sm006.</title>
        <authorList>
            <person name="Takeuchi K."/>
            <person name="Someya N."/>
        </authorList>
    </citation>
    <scope>NUCLEOTIDE SEQUENCE</scope>
    <source>
        <strain evidence="1">Sm006</strain>
    </source>
</reference>
<protein>
    <submittedName>
        <fullName evidence="1">Uncharacterized protein</fullName>
    </submittedName>
</protein>
<evidence type="ECO:0000313" key="1">
    <source>
        <dbReference type="EMBL" id="BCD84201.1"/>
    </source>
</evidence>
<gene>
    <name evidence="1" type="ORF">PSm6_06080</name>
</gene>
<sequence length="120" mass="13108">MGMEREDLLPAALAALPSATGTGVESMSEQPVDTRTALVNLGQTVVMELHWEEVPHPLFCCYHIVGVVVPVEGICEEGYFLVKNALAPGPFPDELFWSDIRRMKVLVQRTLLAQGAHGHA</sequence>
<keyword evidence="2" id="KW-1185">Reference proteome</keyword>
<name>A0ABM7L3W7_9PSED</name>
<evidence type="ECO:0000313" key="2">
    <source>
        <dbReference type="Proteomes" id="UP001064896"/>
    </source>
</evidence>
<organism evidence="1 2">
    <name type="scientific">Pseudomonas solani</name>
    <dbReference type="NCBI Taxonomy" id="2731552"/>
    <lineage>
        <taxon>Bacteria</taxon>
        <taxon>Pseudomonadati</taxon>
        <taxon>Pseudomonadota</taxon>
        <taxon>Gammaproteobacteria</taxon>
        <taxon>Pseudomonadales</taxon>
        <taxon>Pseudomonadaceae</taxon>
        <taxon>Pseudomonas</taxon>
    </lineage>
</organism>
<proteinExistence type="predicted"/>